<organism evidence="2 3">
    <name type="scientific">Gemmata obscuriglobus</name>
    <dbReference type="NCBI Taxonomy" id="114"/>
    <lineage>
        <taxon>Bacteria</taxon>
        <taxon>Pseudomonadati</taxon>
        <taxon>Planctomycetota</taxon>
        <taxon>Planctomycetia</taxon>
        <taxon>Gemmatales</taxon>
        <taxon>Gemmataceae</taxon>
        <taxon>Gemmata</taxon>
    </lineage>
</organism>
<sequence length="481" mass="50019">MVPADAELLGRLLAFDIDGGAVALPFAARLAREHGWSRSYAERVIEEYKRYVFLAATTGFKVCPSEDVDAAWHLHLTYTKSYWQRLCGELIGRPLHHEPTTGGPAEGDKHLAMYTATLDAYERAFGRTPPADVWPGADARFGDDTRHRVVNTARNWVIPKAPIKRAAGLAAGFALVAVLLPGCDDSFNPFALKRADILFPLVLALVAAVCGGRVIRSVLRTPNATPGDDAVVLNWAQTAYLGGGTERLTTAALARVVGRGLAEVAPDGKTLCAVGPAPEDASAVERAVLGSLPVSNEVTALKPVELAVGAAFAQEAERLARDGVTLPVARKVRIALASLLPFALVYLCLVLPQFVFAAWAGRPTFYLLITSVVGGVAGLAVLLSGSLRLTNRGRAVLATQKERHEALKAAARWESTGDAGMAVALFGTAVLAGTAVAPLQAWYPRQTGEASPSGCSSGCGSGCGGGDGGGGCGGGCGGGGD</sequence>
<dbReference type="PANTHER" id="PTHR34365">
    <property type="entry name" value="ENOLASE (DUF1399)"/>
    <property type="match status" value="1"/>
</dbReference>
<reference evidence="2 3" key="1">
    <citation type="submission" date="2018-01" db="EMBL/GenBank/DDBJ databases">
        <title>G. obscuriglobus.</title>
        <authorList>
            <person name="Franke J."/>
            <person name="Blomberg W."/>
            <person name="Selmecki A."/>
        </authorList>
    </citation>
    <scope>NUCLEOTIDE SEQUENCE [LARGE SCALE GENOMIC DNA]</scope>
    <source>
        <strain evidence="2 3">DSM 5831</strain>
    </source>
</reference>
<name>A0A2Z3HC71_9BACT</name>
<feature type="transmembrane region" description="Helical" evidence="1">
    <location>
        <begin position="365"/>
        <end position="384"/>
    </location>
</feature>
<gene>
    <name evidence="2" type="ORF">C1280_36780</name>
</gene>
<evidence type="ECO:0000313" key="3">
    <source>
        <dbReference type="Proteomes" id="UP000245802"/>
    </source>
</evidence>
<dbReference type="NCBIfam" id="TIGR04222">
    <property type="entry name" value="near_uncomplex"/>
    <property type="match status" value="1"/>
</dbReference>
<dbReference type="Proteomes" id="UP000245802">
    <property type="component" value="Chromosome"/>
</dbReference>
<dbReference type="AlphaFoldDB" id="A0A2Z3HC71"/>
<keyword evidence="1" id="KW-0472">Membrane</keyword>
<keyword evidence="1" id="KW-0812">Transmembrane</keyword>
<keyword evidence="3" id="KW-1185">Reference proteome</keyword>
<proteinExistence type="predicted"/>
<dbReference type="InterPro" id="IPR009836">
    <property type="entry name" value="GRDP-like"/>
</dbReference>
<keyword evidence="1" id="KW-1133">Transmembrane helix</keyword>
<protein>
    <submittedName>
        <fullName evidence="2">TIGR04222 domain-containing membrane protein</fullName>
    </submittedName>
</protein>
<dbReference type="InterPro" id="IPR026467">
    <property type="entry name" value="Ser/Gly_Cys_C_dom"/>
</dbReference>
<dbReference type="KEGG" id="gog:C1280_36780"/>
<dbReference type="PANTHER" id="PTHR34365:SF7">
    <property type="entry name" value="GLYCINE-RICH DOMAIN-CONTAINING PROTEIN 1"/>
    <property type="match status" value="1"/>
</dbReference>
<dbReference type="EMBL" id="CP025958">
    <property type="protein sequence ID" value="AWM42002.1"/>
    <property type="molecule type" value="Genomic_DNA"/>
</dbReference>
<evidence type="ECO:0000313" key="2">
    <source>
        <dbReference type="EMBL" id="AWM42002.1"/>
    </source>
</evidence>
<accession>A0A2Z3HC71</accession>
<feature type="transmembrane region" description="Helical" evidence="1">
    <location>
        <begin position="197"/>
        <end position="215"/>
    </location>
</feature>
<feature type="transmembrane region" description="Helical" evidence="1">
    <location>
        <begin position="339"/>
        <end position="359"/>
    </location>
</feature>
<evidence type="ECO:0000256" key="1">
    <source>
        <dbReference type="SAM" id="Phobius"/>
    </source>
</evidence>